<keyword evidence="1" id="KW-0472">Membrane</keyword>
<comment type="caution">
    <text evidence="2">The sequence shown here is derived from an EMBL/GenBank/DDBJ whole genome shotgun (WGS) entry which is preliminary data.</text>
</comment>
<feature type="transmembrane region" description="Helical" evidence="1">
    <location>
        <begin position="102"/>
        <end position="120"/>
    </location>
</feature>
<feature type="transmembrane region" description="Helical" evidence="1">
    <location>
        <begin position="39"/>
        <end position="62"/>
    </location>
</feature>
<sequence length="178" mass="18409">MLTEHVRDAAMTAVIFGFFSTMWFGWAQEKPPLTWRRPLIGGAALGTLTLAAGLAVALLNWSGGTAFDADTSRTFGIVVGIECAAMGLGGGLLAALKRTDWISAWIAFVVGAHLFPVAAILDHPLIHVAAALVTLVSLAGVPIARARSLTPSALIGTASGISLLMVALTSLLLALTAY</sequence>
<feature type="transmembrane region" description="Helical" evidence="1">
    <location>
        <begin position="153"/>
        <end position="175"/>
    </location>
</feature>
<name>A0AAE4AUT3_9ACTN</name>
<accession>A0AAE4AUT3</accession>
<proteinExistence type="predicted"/>
<protein>
    <submittedName>
        <fullName evidence="2">Uncharacterized protein</fullName>
    </submittedName>
</protein>
<dbReference type="RefSeq" id="WP_307235280.1">
    <property type="nucleotide sequence ID" value="NZ_JAUSUZ010000001.1"/>
</dbReference>
<reference evidence="2 3" key="1">
    <citation type="submission" date="2023-07" db="EMBL/GenBank/DDBJ databases">
        <title>Sequencing the genomes of 1000 actinobacteria strains.</title>
        <authorList>
            <person name="Klenk H.-P."/>
        </authorList>
    </citation>
    <scope>NUCLEOTIDE SEQUENCE [LARGE SCALE GENOMIC DNA]</scope>
    <source>
        <strain evidence="2 3">DSM 44709</strain>
    </source>
</reference>
<dbReference type="AlphaFoldDB" id="A0AAE4AUT3"/>
<keyword evidence="3" id="KW-1185">Reference proteome</keyword>
<feature type="transmembrane region" description="Helical" evidence="1">
    <location>
        <begin position="74"/>
        <end position="95"/>
    </location>
</feature>
<evidence type="ECO:0000313" key="3">
    <source>
        <dbReference type="Proteomes" id="UP001240236"/>
    </source>
</evidence>
<dbReference type="Proteomes" id="UP001240236">
    <property type="component" value="Unassembled WGS sequence"/>
</dbReference>
<keyword evidence="1" id="KW-0812">Transmembrane</keyword>
<gene>
    <name evidence="2" type="ORF">J2S42_000794</name>
</gene>
<organism evidence="2 3">
    <name type="scientific">Catenuloplanes indicus</name>
    <dbReference type="NCBI Taxonomy" id="137267"/>
    <lineage>
        <taxon>Bacteria</taxon>
        <taxon>Bacillati</taxon>
        <taxon>Actinomycetota</taxon>
        <taxon>Actinomycetes</taxon>
        <taxon>Micromonosporales</taxon>
        <taxon>Micromonosporaceae</taxon>
        <taxon>Catenuloplanes</taxon>
    </lineage>
</organism>
<dbReference type="EMBL" id="JAUSUZ010000001">
    <property type="protein sequence ID" value="MDQ0364125.1"/>
    <property type="molecule type" value="Genomic_DNA"/>
</dbReference>
<feature type="transmembrane region" description="Helical" evidence="1">
    <location>
        <begin position="6"/>
        <end position="27"/>
    </location>
</feature>
<keyword evidence="1" id="KW-1133">Transmembrane helix</keyword>
<evidence type="ECO:0000256" key="1">
    <source>
        <dbReference type="SAM" id="Phobius"/>
    </source>
</evidence>
<feature type="transmembrane region" description="Helical" evidence="1">
    <location>
        <begin position="126"/>
        <end position="146"/>
    </location>
</feature>
<evidence type="ECO:0000313" key="2">
    <source>
        <dbReference type="EMBL" id="MDQ0364125.1"/>
    </source>
</evidence>